<reference evidence="2 3" key="1">
    <citation type="journal article" date="2016" name="Proc. Natl. Acad. Sci. U.S.A.">
        <title>Comparative genomics of biotechnologically important yeasts.</title>
        <authorList>
            <person name="Riley R."/>
            <person name="Haridas S."/>
            <person name="Wolfe K.H."/>
            <person name="Lopes M.R."/>
            <person name="Hittinger C.T."/>
            <person name="Goeker M."/>
            <person name="Salamov A.A."/>
            <person name="Wisecaver J.H."/>
            <person name="Long T.M."/>
            <person name="Calvey C.H."/>
            <person name="Aerts A.L."/>
            <person name="Barry K.W."/>
            <person name="Choi C."/>
            <person name="Clum A."/>
            <person name="Coughlan A.Y."/>
            <person name="Deshpande S."/>
            <person name="Douglass A.P."/>
            <person name="Hanson S.J."/>
            <person name="Klenk H.-P."/>
            <person name="LaButti K.M."/>
            <person name="Lapidus A."/>
            <person name="Lindquist E.A."/>
            <person name="Lipzen A.M."/>
            <person name="Meier-Kolthoff J.P."/>
            <person name="Ohm R.A."/>
            <person name="Otillar R.P."/>
            <person name="Pangilinan J.L."/>
            <person name="Peng Y."/>
            <person name="Rokas A."/>
            <person name="Rosa C.A."/>
            <person name="Scheuner C."/>
            <person name="Sibirny A.A."/>
            <person name="Slot J.C."/>
            <person name="Stielow J.B."/>
            <person name="Sun H."/>
            <person name="Kurtzman C.P."/>
            <person name="Blackwell M."/>
            <person name="Grigoriev I.V."/>
            <person name="Jeffries T.W."/>
        </authorList>
    </citation>
    <scope>NUCLEOTIDE SEQUENCE [LARGE SCALE GENOMIC DNA]</scope>
    <source>
        <strain evidence="2 3">NRRL Y-11557</strain>
    </source>
</reference>
<dbReference type="STRING" id="675824.A0A1E3PW51"/>
<proteinExistence type="inferred from homology"/>
<dbReference type="InterPro" id="IPR036188">
    <property type="entry name" value="FAD/NAD-bd_sf"/>
</dbReference>
<sequence>MVVTVEARAVDARRPIKVIVVGAGVSGIIAGIRFPQRIPNLDLVIYEKNSDVGGTWYENKYPGVACDVPAHSYQLSFDPNPNWSQFYASGREIHQYWKAIVQKYGVDKYVRLNSKIVEARFDEVEAKWQVKIQRVDTGDIFTDSSEILYACIGALNEWKWPDIKGLQDFKGLSLHSAHWDDNWDPTGKAVAVIGSGSTAVQIVPSLQPKVKQLDTYVRSKTWISPPFASGEVQKHLEETNFTFSEEEVKRFNEDPQFFLEYRKAIDQELQSLHHITFRGPSADAIAAYLNEYMKEKLTKKPEILQKLLPDFLPGCRRITPGSAYLNALTQDNVNFISEEISFITAEGVITTDGILHPVDALICATGFDTTWTGRFPIFGRGGRKLADKWAEYPETYLSVATDEFPNMFISLGPNSEQGTGSLSIVIEKVGEYVCAAVEKIQREGITTMTAKRASVESFVEFCDQYFAETVFSLPCRSWYKRGTSEGRVSGMWPGSSLHFITTLANPRWEDYEYEYVNGNVMAWLGDGFTEAQKIPEADRTYYLDPENIDFPEPMRSSTEV</sequence>
<evidence type="ECO:0000313" key="3">
    <source>
        <dbReference type="Proteomes" id="UP000094385"/>
    </source>
</evidence>
<dbReference type="SUPFAM" id="SSF51905">
    <property type="entry name" value="FAD/NAD(P)-binding domain"/>
    <property type="match status" value="2"/>
</dbReference>
<accession>A0A1E3PW51</accession>
<protein>
    <recommendedName>
        <fullName evidence="4">FAD/NAD(P)-binding domain-containing protein</fullName>
    </recommendedName>
</protein>
<dbReference type="OrthoDB" id="74360at2759"/>
<evidence type="ECO:0000313" key="2">
    <source>
        <dbReference type="EMBL" id="ODQ69631.1"/>
    </source>
</evidence>
<gene>
    <name evidence="2" type="ORF">LIPSTDRAFT_6820</name>
</gene>
<dbReference type="Pfam" id="PF13450">
    <property type="entry name" value="NAD_binding_8"/>
    <property type="match status" value="1"/>
</dbReference>
<dbReference type="AlphaFoldDB" id="A0A1E3PW51"/>
<keyword evidence="3" id="KW-1185">Reference proteome</keyword>
<organism evidence="2 3">
    <name type="scientific">Lipomyces starkeyi NRRL Y-11557</name>
    <dbReference type="NCBI Taxonomy" id="675824"/>
    <lineage>
        <taxon>Eukaryota</taxon>
        <taxon>Fungi</taxon>
        <taxon>Dikarya</taxon>
        <taxon>Ascomycota</taxon>
        <taxon>Saccharomycotina</taxon>
        <taxon>Lipomycetes</taxon>
        <taxon>Lipomycetales</taxon>
        <taxon>Lipomycetaceae</taxon>
        <taxon>Lipomyces</taxon>
    </lineage>
</organism>
<dbReference type="InterPro" id="IPR051209">
    <property type="entry name" value="FAD-bind_Monooxygenase_sf"/>
</dbReference>
<dbReference type="Gene3D" id="3.50.50.60">
    <property type="entry name" value="FAD/NAD(P)-binding domain"/>
    <property type="match status" value="2"/>
</dbReference>
<evidence type="ECO:0000256" key="1">
    <source>
        <dbReference type="ARBA" id="ARBA00010139"/>
    </source>
</evidence>
<dbReference type="PANTHER" id="PTHR42877:SF7">
    <property type="entry name" value="FLAVIN-BINDING MONOOXYGENASE-RELATED"/>
    <property type="match status" value="1"/>
</dbReference>
<dbReference type="Proteomes" id="UP000094385">
    <property type="component" value="Unassembled WGS sequence"/>
</dbReference>
<evidence type="ECO:0008006" key="4">
    <source>
        <dbReference type="Google" id="ProtNLM"/>
    </source>
</evidence>
<name>A0A1E3PW51_LIPST</name>
<dbReference type="PANTHER" id="PTHR42877">
    <property type="entry name" value="L-ORNITHINE N(5)-MONOOXYGENASE-RELATED"/>
    <property type="match status" value="1"/>
</dbReference>
<dbReference type="EMBL" id="KV454303">
    <property type="protein sequence ID" value="ODQ69631.1"/>
    <property type="molecule type" value="Genomic_DNA"/>
</dbReference>
<comment type="similarity">
    <text evidence="1">Belongs to the FAD-binding monooxygenase family.</text>
</comment>